<feature type="compositionally biased region" description="Basic residues" evidence="1">
    <location>
        <begin position="16"/>
        <end position="32"/>
    </location>
</feature>
<dbReference type="EMBL" id="AK369982">
    <property type="protein sequence ID" value="BAK01183.1"/>
    <property type="molecule type" value="mRNA"/>
</dbReference>
<feature type="non-terminal residue" evidence="2">
    <location>
        <position position="1"/>
    </location>
</feature>
<reference evidence="2" key="1">
    <citation type="journal article" date="2011" name="Plant Physiol.">
        <title>Comprehensive sequence analysis of 24,783 barley full-length cDNAs derived from 12 clone libraries.</title>
        <authorList>
            <person name="Matsumoto T."/>
            <person name="Tanaka T."/>
            <person name="Sakai H."/>
            <person name="Amano N."/>
            <person name="Kanamori H."/>
            <person name="Kurita K."/>
            <person name="Kikuta A."/>
            <person name="Kamiya K."/>
            <person name="Yamamoto M."/>
            <person name="Ikawa H."/>
            <person name="Fujii N."/>
            <person name="Hori K."/>
            <person name="Itoh T."/>
            <person name="Sato K."/>
        </authorList>
    </citation>
    <scope>NUCLEOTIDE SEQUENCE</scope>
    <source>
        <tissue evidence="2">Shoot and root</tissue>
    </source>
</reference>
<feature type="region of interest" description="Disordered" evidence="1">
    <location>
        <begin position="1"/>
        <end position="92"/>
    </location>
</feature>
<proteinExistence type="evidence at transcript level"/>
<organism evidence="2">
    <name type="scientific">Hordeum vulgare subsp. vulgare</name>
    <name type="common">Domesticated barley</name>
    <dbReference type="NCBI Taxonomy" id="112509"/>
    <lineage>
        <taxon>Eukaryota</taxon>
        <taxon>Viridiplantae</taxon>
        <taxon>Streptophyta</taxon>
        <taxon>Embryophyta</taxon>
        <taxon>Tracheophyta</taxon>
        <taxon>Spermatophyta</taxon>
        <taxon>Magnoliopsida</taxon>
        <taxon>Liliopsida</taxon>
        <taxon>Poales</taxon>
        <taxon>Poaceae</taxon>
        <taxon>BOP clade</taxon>
        <taxon>Pooideae</taxon>
        <taxon>Triticodae</taxon>
        <taxon>Triticeae</taxon>
        <taxon>Hordeinae</taxon>
        <taxon>Hordeum</taxon>
    </lineage>
</organism>
<sequence>CSAPPSRTSPRPPPPTHRRRRRHGGRRRGVRGRRGDLREDHPRGGVRGLDRLLRPPEQPPRHPGGRGQGGEGRAAEREGAQGQLHPGVLRRRQVRRPARPGWLCARPLRHPRQGGCRPQCSRIYLLFLARQGAMAKVYKERLVKQCKVLSLDSCCYLLLIMLSDNSEVWLLSLRS</sequence>
<dbReference type="AlphaFoldDB" id="F2E1G1"/>
<protein>
    <submittedName>
        <fullName evidence="2">Predicted protein</fullName>
    </submittedName>
</protein>
<feature type="compositionally biased region" description="Basic and acidic residues" evidence="1">
    <location>
        <begin position="33"/>
        <end position="54"/>
    </location>
</feature>
<name>F2E1G1_HORVV</name>
<evidence type="ECO:0000313" key="2">
    <source>
        <dbReference type="EMBL" id="BAK01183.1"/>
    </source>
</evidence>
<accession>F2E1G1</accession>
<evidence type="ECO:0000256" key="1">
    <source>
        <dbReference type="SAM" id="MobiDB-lite"/>
    </source>
</evidence>